<evidence type="ECO:0000256" key="9">
    <source>
        <dbReference type="PIRSR" id="PIRSR600101-1"/>
    </source>
</evidence>
<name>A0A2D2AUR1_9CAUL</name>
<organism evidence="14 15">
    <name type="scientific">Caulobacter mirabilis</name>
    <dbReference type="NCBI Taxonomy" id="69666"/>
    <lineage>
        <taxon>Bacteria</taxon>
        <taxon>Pseudomonadati</taxon>
        <taxon>Pseudomonadota</taxon>
        <taxon>Alphaproteobacteria</taxon>
        <taxon>Caulobacterales</taxon>
        <taxon>Caulobacteraceae</taxon>
        <taxon>Caulobacter</taxon>
    </lineage>
</organism>
<evidence type="ECO:0000256" key="10">
    <source>
        <dbReference type="PIRSR" id="PIRSR600101-2"/>
    </source>
</evidence>
<keyword evidence="7 11" id="KW-0012">Acyltransferase</keyword>
<feature type="signal peptide" evidence="13">
    <location>
        <begin position="1"/>
        <end position="21"/>
    </location>
</feature>
<dbReference type="PRINTS" id="PR01210">
    <property type="entry name" value="GGTRANSPTASE"/>
</dbReference>
<dbReference type="GO" id="GO:0103068">
    <property type="term" value="F:leukotriene C4 gamma-glutamyl transferase activity"/>
    <property type="evidence" value="ECO:0007669"/>
    <property type="project" value="UniProtKB-EC"/>
</dbReference>
<evidence type="ECO:0000256" key="5">
    <source>
        <dbReference type="ARBA" id="ARBA00022801"/>
    </source>
</evidence>
<dbReference type="InterPro" id="IPR051792">
    <property type="entry name" value="GGT_bact"/>
</dbReference>
<feature type="chain" id="PRO_5013749801" description="Glutathione hydrolase proenzyme" evidence="13">
    <location>
        <begin position="22"/>
        <end position="570"/>
    </location>
</feature>
<dbReference type="PROSITE" id="PS00462">
    <property type="entry name" value="G_GLU_TRANSPEPTIDASE"/>
    <property type="match status" value="1"/>
</dbReference>
<dbReference type="EC" id="2.3.2.2" evidence="11"/>
<feature type="binding site" evidence="10">
    <location>
        <position position="427"/>
    </location>
    <ligand>
        <name>L-glutamate</name>
        <dbReference type="ChEBI" id="CHEBI:29985"/>
    </ligand>
</feature>
<evidence type="ECO:0000256" key="13">
    <source>
        <dbReference type="SAM" id="SignalP"/>
    </source>
</evidence>
<dbReference type="OrthoDB" id="9781342at2"/>
<dbReference type="AlphaFoldDB" id="A0A2D2AUR1"/>
<dbReference type="Pfam" id="PF01019">
    <property type="entry name" value="G_glu_transpept"/>
    <property type="match status" value="1"/>
</dbReference>
<feature type="region of interest" description="Disordered" evidence="12">
    <location>
        <begin position="359"/>
        <end position="384"/>
    </location>
</feature>
<dbReference type="InterPro" id="IPR055262">
    <property type="entry name" value="GGT_CS"/>
</dbReference>
<keyword evidence="15" id="KW-1185">Reference proteome</keyword>
<evidence type="ECO:0000256" key="2">
    <source>
        <dbReference type="ARBA" id="ARBA00001089"/>
    </source>
</evidence>
<gene>
    <name evidence="14" type="primary">ggt</name>
    <name evidence="14" type="ORF">CSW64_04405</name>
</gene>
<dbReference type="RefSeq" id="WP_099620962.1">
    <property type="nucleotide sequence ID" value="NZ_CP024201.1"/>
</dbReference>
<dbReference type="GO" id="GO:0036374">
    <property type="term" value="F:glutathione hydrolase activity"/>
    <property type="evidence" value="ECO:0007669"/>
    <property type="project" value="UniProtKB-UniRule"/>
</dbReference>
<evidence type="ECO:0000256" key="7">
    <source>
        <dbReference type="ARBA" id="ARBA00023315"/>
    </source>
</evidence>
<dbReference type="PANTHER" id="PTHR43199:SF1">
    <property type="entry name" value="GLUTATHIONE HYDROLASE PROENZYME"/>
    <property type="match status" value="1"/>
</dbReference>
<feature type="binding site" evidence="10">
    <location>
        <position position="102"/>
    </location>
    <ligand>
        <name>L-glutamate</name>
        <dbReference type="ChEBI" id="CHEBI:29985"/>
    </ligand>
</feature>
<dbReference type="NCBIfam" id="TIGR00066">
    <property type="entry name" value="g_glut_trans"/>
    <property type="match status" value="1"/>
</dbReference>
<comment type="PTM">
    <text evidence="11">Cleaved by autocatalysis into a large and a small subunit.</text>
</comment>
<dbReference type="GO" id="GO:0006751">
    <property type="term" value="P:glutathione catabolic process"/>
    <property type="evidence" value="ECO:0007669"/>
    <property type="project" value="UniProtKB-UniRule"/>
</dbReference>
<keyword evidence="13" id="KW-0732">Signal</keyword>
<evidence type="ECO:0000256" key="12">
    <source>
        <dbReference type="SAM" id="MobiDB-lite"/>
    </source>
</evidence>
<dbReference type="EC" id="3.4.19.13" evidence="11"/>
<keyword evidence="5 11" id="KW-0378">Hydrolase</keyword>
<dbReference type="UniPathway" id="UPA00204"/>
<reference evidence="14 15" key="1">
    <citation type="submission" date="2017-10" db="EMBL/GenBank/DDBJ databases">
        <title>Genome sequence of Caulobacter mirabilis FWC38.</title>
        <authorList>
            <person name="Fiebig A."/>
            <person name="Crosson S."/>
        </authorList>
    </citation>
    <scope>NUCLEOTIDE SEQUENCE [LARGE SCALE GENOMIC DNA]</scope>
    <source>
        <strain evidence="14 15">FWC 38</strain>
    </source>
</reference>
<comment type="subunit">
    <text evidence="11">This enzyme consists of two polypeptide chains, which are synthesized in precursor form from a single polypeptide.</text>
</comment>
<evidence type="ECO:0000256" key="11">
    <source>
        <dbReference type="RuleBase" id="RU368036"/>
    </source>
</evidence>
<dbReference type="SUPFAM" id="SSF56235">
    <property type="entry name" value="N-terminal nucleophile aminohydrolases (Ntn hydrolases)"/>
    <property type="match status" value="1"/>
</dbReference>
<dbReference type="EMBL" id="CP024201">
    <property type="protein sequence ID" value="ATQ41705.1"/>
    <property type="molecule type" value="Genomic_DNA"/>
</dbReference>
<comment type="similarity">
    <text evidence="3 11">Belongs to the gamma-glutamyltransferase family.</text>
</comment>
<evidence type="ECO:0000313" key="14">
    <source>
        <dbReference type="EMBL" id="ATQ41705.1"/>
    </source>
</evidence>
<evidence type="ECO:0000313" key="15">
    <source>
        <dbReference type="Proteomes" id="UP000228945"/>
    </source>
</evidence>
<dbReference type="InterPro" id="IPR043138">
    <property type="entry name" value="GGT_lsub"/>
</dbReference>
<evidence type="ECO:0000256" key="4">
    <source>
        <dbReference type="ARBA" id="ARBA00022679"/>
    </source>
</evidence>
<comment type="catalytic activity">
    <reaction evidence="1 11">
        <text>an S-substituted glutathione + H2O = an S-substituted L-cysteinylglycine + L-glutamate</text>
        <dbReference type="Rhea" id="RHEA:59468"/>
        <dbReference type="ChEBI" id="CHEBI:15377"/>
        <dbReference type="ChEBI" id="CHEBI:29985"/>
        <dbReference type="ChEBI" id="CHEBI:90779"/>
        <dbReference type="ChEBI" id="CHEBI:143103"/>
        <dbReference type="EC" id="3.4.19.13"/>
    </reaction>
</comment>
<keyword evidence="4 11" id="KW-0808">Transferase</keyword>
<evidence type="ECO:0000256" key="1">
    <source>
        <dbReference type="ARBA" id="ARBA00001049"/>
    </source>
</evidence>
<feature type="active site" description="Nucleophile" evidence="9">
    <location>
        <position position="387"/>
    </location>
</feature>
<dbReference type="InterPro" id="IPR029055">
    <property type="entry name" value="Ntn_hydrolases_N"/>
</dbReference>
<evidence type="ECO:0000256" key="3">
    <source>
        <dbReference type="ARBA" id="ARBA00009381"/>
    </source>
</evidence>
<keyword evidence="6 11" id="KW-0865">Zymogen</keyword>
<dbReference type="GO" id="GO:0006750">
    <property type="term" value="P:glutathione biosynthetic process"/>
    <property type="evidence" value="ECO:0007669"/>
    <property type="project" value="UniProtKB-KW"/>
</dbReference>
<dbReference type="PROSITE" id="PS51257">
    <property type="entry name" value="PROKAR_LIPOPROTEIN"/>
    <property type="match status" value="1"/>
</dbReference>
<dbReference type="KEGG" id="cmb:CSW64_04405"/>
<dbReference type="Gene3D" id="1.10.246.130">
    <property type="match status" value="1"/>
</dbReference>
<proteinExistence type="inferred from homology"/>
<comment type="catalytic activity">
    <reaction evidence="8 11">
        <text>an N-terminal (5-L-glutamyl)-[peptide] + an alpha-amino acid = 5-L-glutamyl amino acid + an N-terminal L-alpha-aminoacyl-[peptide]</text>
        <dbReference type="Rhea" id="RHEA:23904"/>
        <dbReference type="Rhea" id="RHEA-COMP:9780"/>
        <dbReference type="Rhea" id="RHEA-COMP:9795"/>
        <dbReference type="ChEBI" id="CHEBI:77644"/>
        <dbReference type="ChEBI" id="CHEBI:78597"/>
        <dbReference type="ChEBI" id="CHEBI:78599"/>
        <dbReference type="ChEBI" id="CHEBI:78608"/>
        <dbReference type="EC" id="2.3.2.2"/>
    </reaction>
</comment>
<evidence type="ECO:0000256" key="8">
    <source>
        <dbReference type="ARBA" id="ARBA00047417"/>
    </source>
</evidence>
<dbReference type="Gene3D" id="3.60.20.40">
    <property type="match status" value="1"/>
</dbReference>
<accession>A0A2D2AUR1</accession>
<evidence type="ECO:0000256" key="6">
    <source>
        <dbReference type="ARBA" id="ARBA00023145"/>
    </source>
</evidence>
<comment type="catalytic activity">
    <reaction evidence="2 11">
        <text>glutathione + H2O = L-cysteinylglycine + L-glutamate</text>
        <dbReference type="Rhea" id="RHEA:28807"/>
        <dbReference type="ChEBI" id="CHEBI:15377"/>
        <dbReference type="ChEBI" id="CHEBI:29985"/>
        <dbReference type="ChEBI" id="CHEBI:57925"/>
        <dbReference type="ChEBI" id="CHEBI:61694"/>
        <dbReference type="EC" id="3.4.19.13"/>
    </reaction>
</comment>
<dbReference type="Proteomes" id="UP000228945">
    <property type="component" value="Chromosome"/>
</dbReference>
<protein>
    <recommendedName>
        <fullName evidence="11">Glutathione hydrolase proenzyme</fullName>
        <ecNumber evidence="11">2.3.2.2</ecNumber>
        <ecNumber evidence="11">3.4.19.13</ecNumber>
    </recommendedName>
    <component>
        <recommendedName>
            <fullName evidence="11">Glutathione hydrolase large chain</fullName>
        </recommendedName>
    </component>
    <component>
        <recommendedName>
            <fullName evidence="11">Glutathione hydrolase small chain</fullName>
        </recommendedName>
    </component>
</protein>
<feature type="binding site" evidence="10">
    <location>
        <position position="475"/>
    </location>
    <ligand>
        <name>L-glutamate</name>
        <dbReference type="ChEBI" id="CHEBI:29985"/>
    </ligand>
</feature>
<dbReference type="InterPro" id="IPR000101">
    <property type="entry name" value="GGT_peptidase"/>
</dbReference>
<feature type="binding site" evidence="10">
    <location>
        <begin position="452"/>
        <end position="453"/>
    </location>
    <ligand>
        <name>L-glutamate</name>
        <dbReference type="ChEBI" id="CHEBI:29985"/>
    </ligand>
</feature>
<dbReference type="InterPro" id="IPR043137">
    <property type="entry name" value="GGT_ssub_C"/>
</dbReference>
<dbReference type="PANTHER" id="PTHR43199">
    <property type="entry name" value="GLUTATHIONE HYDROLASE"/>
    <property type="match status" value="1"/>
</dbReference>
<comment type="pathway">
    <text evidence="11">Sulfur metabolism; glutathione metabolism.</text>
</comment>
<sequence>MRLTGLFLALFLAGCAQVPSAPSAPRQATAEAAHPIMVAAANPHAVDAGLRVLKEGGTAADAAVAVQAVLSLVEPQSSGVGGGAFMVYYDAASRKVTAYDGRETAPSGASPDMFLGQDGKPLPFREAVLSGRATGVPGAVAMLALAQKEHGRRPWSTLFSDAERLADDGFAVSPRLAAYIQSPRVVQNGVPDAARYFSRPDGTKLVAGDRLVNKAYAETVRILARDGAQALYEGPLAEAIADRVRQAPLPGSLTTKDIAAYRPLKHDALCRPFRVYQVCVPPPPSSGVALLQGLMLLERTDIADRAATDPVAWVKLAEAERLLYADRDRYVGDPKFVDVPVKGLLDPAYVAGRAKLIGDRVGPEPEAGTPPGAPARRKDRTLEPAGTSHFTIVDRWGNAVSMTTTVENVFGTGRMVGGFFLNNQLTDFSFSPNDPDGAPAANAVAPGKRPRSSMAPVIVLDREGRLVAALGSPGGNAILSYNLKAMVGIFDWEMPVQAAFDLPNLVAKGGWFSSEPDRYPPGVVEGLKGLGLTFNSTAGENSGLHGFVVRPGGVLEGAADSRREGQARSE</sequence>
<keyword evidence="11" id="KW-0317">Glutathione biosynthesis</keyword>